<accession>A0A845Q8G9</accession>
<dbReference type="GeneID" id="300656408"/>
<name>A0A845Q8G9_9HYPH</name>
<feature type="binding site" evidence="5">
    <location>
        <position position="67"/>
    </location>
    <ligand>
        <name>substrate</name>
    </ligand>
</feature>
<evidence type="ECO:0000256" key="7">
    <source>
        <dbReference type="RuleBase" id="RU004417"/>
    </source>
</evidence>
<evidence type="ECO:0000256" key="6">
    <source>
        <dbReference type="PIRSR" id="PIRSR000185-3"/>
    </source>
</evidence>
<dbReference type="OrthoDB" id="9803297at2"/>
<feature type="binding site" evidence="5">
    <location>
        <position position="187"/>
    </location>
    <ligand>
        <name>NAD(+)</name>
        <dbReference type="ChEBI" id="CHEBI:57540"/>
    </ligand>
</feature>
<organism evidence="9 10">
    <name type="scientific">Pyruvatibacter mobilis</name>
    <dbReference type="NCBI Taxonomy" id="1712261"/>
    <lineage>
        <taxon>Bacteria</taxon>
        <taxon>Pseudomonadati</taxon>
        <taxon>Pseudomonadota</taxon>
        <taxon>Alphaproteobacteria</taxon>
        <taxon>Hyphomicrobiales</taxon>
        <taxon>Parvibaculaceae</taxon>
        <taxon>Pyruvatibacter</taxon>
    </lineage>
</organism>
<keyword evidence="2 3" id="KW-0560">Oxidoreductase</keyword>
<feature type="domain" description="Glutamate/phenylalanine/leucine/valine/L-tryptophan dehydrogenase C-terminal" evidence="8">
    <location>
        <begin position="180"/>
        <end position="407"/>
    </location>
</feature>
<dbReference type="Gene3D" id="3.40.50.720">
    <property type="entry name" value="NAD(P)-binding Rossmann-like Domain"/>
    <property type="match status" value="1"/>
</dbReference>
<evidence type="ECO:0000259" key="8">
    <source>
        <dbReference type="SMART" id="SM00839"/>
    </source>
</evidence>
<dbReference type="Pfam" id="PF00208">
    <property type="entry name" value="ELFV_dehydrog"/>
    <property type="match status" value="1"/>
</dbReference>
<sequence>MTTEALDVCAYLERAADALDLSEDVREVLMHPTRSVSASITVRMGDGSLKTFPGWRTIYSNALGPAKGGIRFHPTVDEHEVNTLAFLMTFKNALAGLPFGGGKGGVAVNPRMLSRHELERLARGYVRALKHDLGTGRDIPAPDVNTNGTVLAWMADELAALEGTAHTASITGKPIVLGGIPGRAEATGRGAAKVTMALKDHLGLADGASIAIQGFGNAGVQYAHDMHEAGYKIVGLSDSSGSVYSADGFDPSEAEAFKAEHRGLKGFADEAPGDDLRRAEADILVPAALGGWIDGDSAETVEAGVVVEVSNQACTVGGGDRLEERGIHVVPDILANSGGVSVSYLEWVQNRSGEEMTKEQVFDNLDRRMERVARQVASRAADDGVGLRAAAYRIAAARLAEAIESMGTRRLFNE</sequence>
<keyword evidence="5" id="KW-0520">NAD</keyword>
<feature type="binding site" evidence="5">
    <location>
        <position position="343"/>
    </location>
    <ligand>
        <name>substrate</name>
    </ligand>
</feature>
<protein>
    <recommendedName>
        <fullName evidence="3">Glutamate dehydrogenase</fullName>
    </recommendedName>
</protein>
<dbReference type="InterPro" id="IPR006097">
    <property type="entry name" value="Glu/Leu/Phe/Val/Trp_DH_dimer"/>
</dbReference>
<comment type="caution">
    <text evidence="9">The sequence shown here is derived from an EMBL/GenBank/DDBJ whole genome shotgun (WGS) entry which is preliminary data.</text>
</comment>
<dbReference type="InterPro" id="IPR036291">
    <property type="entry name" value="NAD(P)-bd_dom_sf"/>
</dbReference>
<dbReference type="InterPro" id="IPR046346">
    <property type="entry name" value="Aminoacid_DH-like_N_sf"/>
</dbReference>
<feature type="site" description="Important for catalysis" evidence="6">
    <location>
        <position position="143"/>
    </location>
</feature>
<evidence type="ECO:0000256" key="3">
    <source>
        <dbReference type="PIRNR" id="PIRNR000185"/>
    </source>
</evidence>
<dbReference type="GO" id="GO:0004352">
    <property type="term" value="F:glutamate dehydrogenase (NAD+) activity"/>
    <property type="evidence" value="ECO:0007669"/>
    <property type="project" value="TreeGrafter"/>
</dbReference>
<dbReference type="SMART" id="SM00839">
    <property type="entry name" value="ELFV_dehydrog"/>
    <property type="match status" value="1"/>
</dbReference>
<dbReference type="GO" id="GO:0000166">
    <property type="term" value="F:nucleotide binding"/>
    <property type="evidence" value="ECO:0007669"/>
    <property type="project" value="UniProtKB-KW"/>
</dbReference>
<dbReference type="PROSITE" id="PS00074">
    <property type="entry name" value="GLFV_DEHYDROGENASE"/>
    <property type="match status" value="1"/>
</dbReference>
<evidence type="ECO:0000256" key="1">
    <source>
        <dbReference type="ARBA" id="ARBA00006382"/>
    </source>
</evidence>
<reference evidence="9 10" key="1">
    <citation type="journal article" date="2016" name="Int. J. Syst. Evol. Microbiol.">
        <title>Pyruvatibacter mobilis gen. nov., sp. nov., a marine bacterium from the culture broth of Picochlorum sp. 122.</title>
        <authorList>
            <person name="Wang G."/>
            <person name="Tang M."/>
            <person name="Wu H."/>
            <person name="Dai S."/>
            <person name="Li T."/>
            <person name="Chen C."/>
            <person name="He H."/>
            <person name="Fan J."/>
            <person name="Xiang W."/>
            <person name="Li X."/>
        </authorList>
    </citation>
    <scope>NUCLEOTIDE SEQUENCE [LARGE SCALE GENOMIC DNA]</scope>
    <source>
        <strain evidence="9 10">GYP-11</strain>
    </source>
</reference>
<dbReference type="Pfam" id="PF02812">
    <property type="entry name" value="ELFV_dehydrog_N"/>
    <property type="match status" value="1"/>
</dbReference>
<dbReference type="RefSeq" id="WP_160586464.1">
    <property type="nucleotide sequence ID" value="NZ_BMHN01000001.1"/>
</dbReference>
<comment type="similarity">
    <text evidence="1 3 7">Belongs to the Glu/Leu/Phe/Val dehydrogenases family.</text>
</comment>
<dbReference type="PRINTS" id="PR00082">
    <property type="entry name" value="GLFDHDRGNASE"/>
</dbReference>
<dbReference type="Gene3D" id="3.40.50.10860">
    <property type="entry name" value="Leucine Dehydrogenase, chain A, domain 1"/>
    <property type="match status" value="1"/>
</dbReference>
<dbReference type="InterPro" id="IPR006095">
    <property type="entry name" value="Glu/Leu/Phe/Val/Trp_DH"/>
</dbReference>
<dbReference type="PANTHER" id="PTHR11606:SF13">
    <property type="entry name" value="GLUTAMATE DEHYDROGENASE 1, MITOCHONDRIAL"/>
    <property type="match status" value="1"/>
</dbReference>
<dbReference type="AlphaFoldDB" id="A0A845Q8G9"/>
<evidence type="ECO:0000256" key="4">
    <source>
        <dbReference type="PIRSR" id="PIRSR000185-1"/>
    </source>
</evidence>
<evidence type="ECO:0000313" key="10">
    <source>
        <dbReference type="Proteomes" id="UP000470384"/>
    </source>
</evidence>
<keyword evidence="10" id="KW-1185">Reference proteome</keyword>
<evidence type="ECO:0000256" key="2">
    <source>
        <dbReference type="ARBA" id="ARBA00023002"/>
    </source>
</evidence>
<proteinExistence type="inferred from homology"/>
<feature type="binding site" evidence="5">
    <location>
        <position position="91"/>
    </location>
    <ligand>
        <name>substrate</name>
    </ligand>
</feature>
<dbReference type="Proteomes" id="UP000470384">
    <property type="component" value="Unassembled WGS sequence"/>
</dbReference>
<keyword evidence="5" id="KW-0547">Nucleotide-binding</keyword>
<dbReference type="InterPro" id="IPR006096">
    <property type="entry name" value="Glu/Leu/Phe/Val/Trp_DH_C"/>
</dbReference>
<dbReference type="PIRSF" id="PIRSF000185">
    <property type="entry name" value="Glu_DH"/>
    <property type="match status" value="1"/>
</dbReference>
<dbReference type="InterPro" id="IPR014362">
    <property type="entry name" value="Glu_DH"/>
</dbReference>
<gene>
    <name evidence="9" type="ORF">GTQ45_01235</name>
</gene>
<dbReference type="GO" id="GO:0006538">
    <property type="term" value="P:L-glutamate catabolic process"/>
    <property type="evidence" value="ECO:0007669"/>
    <property type="project" value="TreeGrafter"/>
</dbReference>
<evidence type="ECO:0000256" key="5">
    <source>
        <dbReference type="PIRSR" id="PIRSR000185-2"/>
    </source>
</evidence>
<dbReference type="SUPFAM" id="SSF51735">
    <property type="entry name" value="NAD(P)-binding Rossmann-fold domains"/>
    <property type="match status" value="1"/>
</dbReference>
<feature type="binding site" evidence="5">
    <location>
        <position position="217"/>
    </location>
    <ligand>
        <name>NAD(+)</name>
        <dbReference type="ChEBI" id="CHEBI:57540"/>
    </ligand>
</feature>
<evidence type="ECO:0000313" key="9">
    <source>
        <dbReference type="EMBL" id="NBG94351.1"/>
    </source>
</evidence>
<dbReference type="PANTHER" id="PTHR11606">
    <property type="entry name" value="GLUTAMATE DEHYDROGENASE"/>
    <property type="match status" value="1"/>
</dbReference>
<feature type="active site" description="Proton donor" evidence="4">
    <location>
        <position position="103"/>
    </location>
</feature>
<dbReference type="InterPro" id="IPR033524">
    <property type="entry name" value="Glu/Leu/Phe/Val_DH_AS"/>
</dbReference>
<dbReference type="EMBL" id="WXYQ01000001">
    <property type="protein sequence ID" value="NBG94351.1"/>
    <property type="molecule type" value="Genomic_DNA"/>
</dbReference>
<dbReference type="SUPFAM" id="SSF53223">
    <property type="entry name" value="Aminoacid dehydrogenase-like, N-terminal domain"/>
    <property type="match status" value="1"/>
</dbReference>